<evidence type="ECO:0000313" key="2">
    <source>
        <dbReference type="Proteomes" id="UP000032566"/>
    </source>
</evidence>
<dbReference type="Proteomes" id="UP000032566">
    <property type="component" value="Unassembled WGS sequence"/>
</dbReference>
<evidence type="ECO:0000313" key="1">
    <source>
        <dbReference type="EMBL" id="KJA11304.1"/>
    </source>
</evidence>
<dbReference type="PATRIC" id="fig|80878.5.peg.546"/>
<dbReference type="AlphaFoldDB" id="A0A0D7KBC7"/>
<protein>
    <submittedName>
        <fullName evidence="1">Uncharacterized protein</fullName>
    </submittedName>
</protein>
<dbReference type="RefSeq" id="WP_044396796.1">
    <property type="nucleotide sequence ID" value="NZ_JXYQ01000017.1"/>
</dbReference>
<proteinExistence type="predicted"/>
<name>A0A0D7KBC7_9BURK</name>
<organism evidence="1 2">
    <name type="scientific">Acidovorax temperans</name>
    <dbReference type="NCBI Taxonomy" id="80878"/>
    <lineage>
        <taxon>Bacteria</taxon>
        <taxon>Pseudomonadati</taxon>
        <taxon>Pseudomonadota</taxon>
        <taxon>Betaproteobacteria</taxon>
        <taxon>Burkholderiales</taxon>
        <taxon>Comamonadaceae</taxon>
        <taxon>Acidovorax</taxon>
    </lineage>
</organism>
<keyword evidence="2" id="KW-1185">Reference proteome</keyword>
<sequence>MKTIYDDEYEALAQMIANSDKTAKELAVYLFPHMKLESAHARLRACLNPEKDERLTFGQIIAAMRFCGTFDPLMYACDETLHARPDRKSAEDQAARIADVIDGATATLNTALKALAQLQQTQGKGDSNLRAVA</sequence>
<dbReference type="OrthoDB" id="8907817at2"/>
<gene>
    <name evidence="1" type="ORF">RP29_06165</name>
</gene>
<accession>A0A0D7KBC7</accession>
<dbReference type="EMBL" id="JXYQ01000017">
    <property type="protein sequence ID" value="KJA11304.1"/>
    <property type="molecule type" value="Genomic_DNA"/>
</dbReference>
<reference evidence="1 2" key="1">
    <citation type="submission" date="2014-12" db="EMBL/GenBank/DDBJ databases">
        <title>Isolation of bacteria from lake water.</title>
        <authorList>
            <person name="Sheng K.-Y."/>
            <person name="Chin P.-S."/>
            <person name="Chan K.-G."/>
            <person name="Tan G.S."/>
        </authorList>
    </citation>
    <scope>NUCLEOTIDE SEQUENCE [LARGE SCALE GENOMIC DNA]</scope>
    <source>
        <strain evidence="1 2">KY4</strain>
    </source>
</reference>
<comment type="caution">
    <text evidence="1">The sequence shown here is derived from an EMBL/GenBank/DDBJ whole genome shotgun (WGS) entry which is preliminary data.</text>
</comment>